<proteinExistence type="predicted"/>
<keyword evidence="3" id="KW-1185">Reference proteome</keyword>
<dbReference type="Proteomes" id="UP001165122">
    <property type="component" value="Unassembled WGS sequence"/>
</dbReference>
<comment type="caution">
    <text evidence="2">The sequence shown here is derived from an EMBL/GenBank/DDBJ whole genome shotgun (WGS) entry which is preliminary data.</text>
</comment>
<feature type="compositionally biased region" description="Low complexity" evidence="1">
    <location>
        <begin position="1"/>
        <end position="11"/>
    </location>
</feature>
<accession>A0A9W7FMK9</accession>
<sequence length="215" mass="24329">MSLSSLTLSTLDDVPVDSNPSQPPVTVSTTPTAVHRSLIRKNRRNRCSLPSNLSSAPLPIGEINPDHQLRDMEQYEQERYGDYLEGATWNLFHMMSRRRNGSGCAERVKSPNEIDRLEASQYGSQNSHVPSGILHSDCTRSTSDSEDDDSLSIFSLEEIPTESYSAQLFEREDLPKTPEVDPMEEAMKRAMMVGRREYEGEYDERDEQLKSGHAF</sequence>
<feature type="region of interest" description="Disordered" evidence="1">
    <location>
        <begin position="1"/>
        <end position="31"/>
    </location>
</feature>
<protein>
    <submittedName>
        <fullName evidence="2">Uncharacterized protein</fullName>
    </submittedName>
</protein>
<organism evidence="2 3">
    <name type="scientific">Triparma laevis f. longispina</name>
    <dbReference type="NCBI Taxonomy" id="1714387"/>
    <lineage>
        <taxon>Eukaryota</taxon>
        <taxon>Sar</taxon>
        <taxon>Stramenopiles</taxon>
        <taxon>Ochrophyta</taxon>
        <taxon>Bolidophyceae</taxon>
        <taxon>Parmales</taxon>
        <taxon>Triparmaceae</taxon>
        <taxon>Triparma</taxon>
    </lineage>
</organism>
<feature type="compositionally biased region" description="Basic and acidic residues" evidence="1">
    <location>
        <begin position="169"/>
        <end position="179"/>
    </location>
</feature>
<reference evidence="3" key="1">
    <citation type="journal article" date="2023" name="Commun. Biol.">
        <title>Genome analysis of Parmales, the sister group of diatoms, reveals the evolutionary specialization of diatoms from phago-mixotrophs to photoautotrophs.</title>
        <authorList>
            <person name="Ban H."/>
            <person name="Sato S."/>
            <person name="Yoshikawa S."/>
            <person name="Yamada K."/>
            <person name="Nakamura Y."/>
            <person name="Ichinomiya M."/>
            <person name="Sato N."/>
            <person name="Blanc-Mathieu R."/>
            <person name="Endo H."/>
            <person name="Kuwata A."/>
            <person name="Ogata H."/>
        </authorList>
    </citation>
    <scope>NUCLEOTIDE SEQUENCE [LARGE SCALE GENOMIC DNA]</scope>
    <source>
        <strain evidence="3">NIES 3700</strain>
    </source>
</reference>
<dbReference type="EMBL" id="BRXW01000231">
    <property type="protein sequence ID" value="GMI15444.1"/>
    <property type="molecule type" value="Genomic_DNA"/>
</dbReference>
<name>A0A9W7FMK9_9STRA</name>
<dbReference type="AlphaFoldDB" id="A0A9W7FMK9"/>
<evidence type="ECO:0000313" key="2">
    <source>
        <dbReference type="EMBL" id="GMI15444.1"/>
    </source>
</evidence>
<gene>
    <name evidence="2" type="ORF">TrLO_g6588</name>
</gene>
<feature type="region of interest" description="Disordered" evidence="1">
    <location>
        <begin position="165"/>
        <end position="185"/>
    </location>
</feature>
<evidence type="ECO:0000256" key="1">
    <source>
        <dbReference type="SAM" id="MobiDB-lite"/>
    </source>
</evidence>
<evidence type="ECO:0000313" key="3">
    <source>
        <dbReference type="Proteomes" id="UP001165122"/>
    </source>
</evidence>